<name>A0A074YDA8_AURSE</name>
<dbReference type="AlphaFoldDB" id="A0A074YDA8"/>
<dbReference type="RefSeq" id="XP_013340527.1">
    <property type="nucleotide sequence ID" value="XM_013485073.1"/>
</dbReference>
<evidence type="ECO:0000256" key="1">
    <source>
        <dbReference type="SAM" id="SignalP"/>
    </source>
</evidence>
<accession>A0A074YDA8</accession>
<dbReference type="EMBL" id="KL584773">
    <property type="protein sequence ID" value="KEQ92092.1"/>
    <property type="molecule type" value="Genomic_DNA"/>
</dbReference>
<dbReference type="OMA" id="QKDICET"/>
<reference evidence="2 3" key="1">
    <citation type="journal article" date="2014" name="BMC Genomics">
        <title>Genome sequencing of four Aureobasidium pullulans varieties: biotechnological potential, stress tolerance, and description of new species.</title>
        <authorList>
            <person name="Gostin Ar C."/>
            <person name="Ohm R.A."/>
            <person name="Kogej T."/>
            <person name="Sonjak S."/>
            <person name="Turk M."/>
            <person name="Zajc J."/>
            <person name="Zalar P."/>
            <person name="Grube M."/>
            <person name="Sun H."/>
            <person name="Han J."/>
            <person name="Sharma A."/>
            <person name="Chiniquy J."/>
            <person name="Ngan C.Y."/>
            <person name="Lipzen A."/>
            <person name="Barry K."/>
            <person name="Grigoriev I.V."/>
            <person name="Gunde-Cimerman N."/>
        </authorList>
    </citation>
    <scope>NUCLEOTIDE SEQUENCE [LARGE SCALE GENOMIC DNA]</scope>
    <source>
        <strain evidence="2 3">EXF-2481</strain>
    </source>
</reference>
<evidence type="ECO:0000313" key="2">
    <source>
        <dbReference type="EMBL" id="KEQ92092.1"/>
    </source>
</evidence>
<proteinExistence type="predicted"/>
<dbReference type="GeneID" id="25367426"/>
<dbReference type="OrthoDB" id="5089392at2759"/>
<sequence length="202" mass="20791">MHFTSVFTPAVALLATAASASPVEKRAVTADQMVATINKITQQSKSLATIAGNLNPMSGVPLLGPGSGTGSTSYQQLITGFQGIITTGTTAITSMDGTQAYTDTAAEQQVCDAFSNFVVVHQNLLKIVIGKSGLLEGIFLGPVAAVLRSLENVVDTLAFGIIDSVPFCADKATSDKNNLDDTLGKAVCAYTPAGSLGLNLFC</sequence>
<evidence type="ECO:0000313" key="3">
    <source>
        <dbReference type="Proteomes" id="UP000030641"/>
    </source>
</evidence>
<gene>
    <name evidence="2" type="ORF">AUEXF2481DRAFT_43496</name>
</gene>
<dbReference type="InParanoid" id="A0A074YDA8"/>
<keyword evidence="1" id="KW-0732">Signal</keyword>
<protein>
    <submittedName>
        <fullName evidence="2">Uncharacterized protein</fullName>
    </submittedName>
</protein>
<dbReference type="HOGENOM" id="CLU_092498_2_0_1"/>
<feature type="signal peptide" evidence="1">
    <location>
        <begin position="1"/>
        <end position="20"/>
    </location>
</feature>
<keyword evidence="3" id="KW-1185">Reference proteome</keyword>
<dbReference type="Proteomes" id="UP000030641">
    <property type="component" value="Unassembled WGS sequence"/>
</dbReference>
<feature type="chain" id="PRO_5001703195" evidence="1">
    <location>
        <begin position="21"/>
        <end position="202"/>
    </location>
</feature>
<organism evidence="2 3">
    <name type="scientific">Aureobasidium subglaciale (strain EXF-2481)</name>
    <name type="common">Aureobasidium pullulans var. subglaciale</name>
    <dbReference type="NCBI Taxonomy" id="1043005"/>
    <lineage>
        <taxon>Eukaryota</taxon>
        <taxon>Fungi</taxon>
        <taxon>Dikarya</taxon>
        <taxon>Ascomycota</taxon>
        <taxon>Pezizomycotina</taxon>
        <taxon>Dothideomycetes</taxon>
        <taxon>Dothideomycetidae</taxon>
        <taxon>Dothideales</taxon>
        <taxon>Saccotheciaceae</taxon>
        <taxon>Aureobasidium</taxon>
    </lineage>
</organism>
<dbReference type="Pfam" id="PF17615">
    <property type="entry name" value="C166"/>
    <property type="match status" value="1"/>
</dbReference>